<dbReference type="InterPro" id="IPR011330">
    <property type="entry name" value="Glyco_hydro/deAcase_b/a-brl"/>
</dbReference>
<feature type="domain" description="NodB homology" evidence="2">
    <location>
        <begin position="31"/>
        <end position="217"/>
    </location>
</feature>
<feature type="compositionally biased region" description="Basic and acidic residues" evidence="1">
    <location>
        <begin position="254"/>
        <end position="264"/>
    </location>
</feature>
<comment type="caution">
    <text evidence="3">The sequence shown here is derived from an EMBL/GenBank/DDBJ whole genome shotgun (WGS) entry which is preliminary data.</text>
</comment>
<proteinExistence type="predicted"/>
<keyword evidence="4" id="KW-1185">Reference proteome</keyword>
<dbReference type="SUPFAM" id="SSF88713">
    <property type="entry name" value="Glycoside hydrolase/deacetylase"/>
    <property type="match status" value="1"/>
</dbReference>
<sequence length="264" mass="27961">MIGAHAAPAVLFVPAIRAVLAPALSGRGDPGHVALTFDDGPNPESTPKFLQVLADLDVRATFFVLGSELDRSPWLGREIAAAGHEIAVHGWTHRCFLRLRSAVLHDELARTVDLIHQVTGTRPRWLRAPYGVFSAGSLVSARKLGLQPILWTTWGFDWTRRATARSVVRTVGRKLDGGGTILLHDSDVAAAPGAWRSALGALPVLVSECRARGLGLGPLAGHGLGDTGGLRGLDPEVQIGRRVEGAGRRPGAGAEHHGDRDGAQ</sequence>
<organism evidence="3 4">
    <name type="scientific">Amycolatopsis panacis</name>
    <dbReference type="NCBI Taxonomy" id="2340917"/>
    <lineage>
        <taxon>Bacteria</taxon>
        <taxon>Bacillati</taxon>
        <taxon>Actinomycetota</taxon>
        <taxon>Actinomycetes</taxon>
        <taxon>Pseudonocardiales</taxon>
        <taxon>Pseudonocardiaceae</taxon>
        <taxon>Amycolatopsis</taxon>
    </lineage>
</organism>
<feature type="region of interest" description="Disordered" evidence="1">
    <location>
        <begin position="242"/>
        <end position="264"/>
    </location>
</feature>
<evidence type="ECO:0000313" key="3">
    <source>
        <dbReference type="EMBL" id="RJQ85084.1"/>
    </source>
</evidence>
<evidence type="ECO:0000256" key="1">
    <source>
        <dbReference type="SAM" id="MobiDB-lite"/>
    </source>
</evidence>
<gene>
    <name evidence="3" type="ORF">D5S19_14915</name>
</gene>
<dbReference type="CDD" id="cd10959">
    <property type="entry name" value="CE4_NodB_like_3"/>
    <property type="match status" value="1"/>
</dbReference>
<dbReference type="EMBL" id="QZFV01000081">
    <property type="protein sequence ID" value="RJQ85084.1"/>
    <property type="molecule type" value="Genomic_DNA"/>
</dbReference>
<dbReference type="GO" id="GO:0005975">
    <property type="term" value="P:carbohydrate metabolic process"/>
    <property type="evidence" value="ECO:0007669"/>
    <property type="project" value="InterPro"/>
</dbReference>
<dbReference type="AlphaFoldDB" id="A0A419I424"/>
<dbReference type="InterPro" id="IPR002509">
    <property type="entry name" value="NODB_dom"/>
</dbReference>
<reference evidence="3 4" key="1">
    <citation type="submission" date="2018-09" db="EMBL/GenBank/DDBJ databases">
        <title>YIM PH 21725 draft genome.</title>
        <authorList>
            <person name="Miao C."/>
        </authorList>
    </citation>
    <scope>NUCLEOTIDE SEQUENCE [LARGE SCALE GENOMIC DNA]</scope>
    <source>
        <strain evidence="4">YIM PH21725</strain>
    </source>
</reference>
<dbReference type="PROSITE" id="PS51677">
    <property type="entry name" value="NODB"/>
    <property type="match status" value="1"/>
</dbReference>
<accession>A0A419I424</accession>
<dbReference type="PANTHER" id="PTHR10587:SF137">
    <property type="entry name" value="4-DEOXY-4-FORMAMIDO-L-ARABINOSE-PHOSPHOUNDECAPRENOL DEFORMYLASE ARND-RELATED"/>
    <property type="match status" value="1"/>
</dbReference>
<dbReference type="PANTHER" id="PTHR10587">
    <property type="entry name" value="GLYCOSYL TRANSFERASE-RELATED"/>
    <property type="match status" value="1"/>
</dbReference>
<evidence type="ECO:0000259" key="2">
    <source>
        <dbReference type="PROSITE" id="PS51677"/>
    </source>
</evidence>
<dbReference type="GO" id="GO:0016810">
    <property type="term" value="F:hydrolase activity, acting on carbon-nitrogen (but not peptide) bonds"/>
    <property type="evidence" value="ECO:0007669"/>
    <property type="project" value="InterPro"/>
</dbReference>
<protein>
    <submittedName>
        <fullName evidence="3">Polysaccharide deacetylase family protein</fullName>
    </submittedName>
</protein>
<dbReference type="InterPro" id="IPR050248">
    <property type="entry name" value="Polysacc_deacetylase_ArnD"/>
</dbReference>
<dbReference type="Proteomes" id="UP000285112">
    <property type="component" value="Unassembled WGS sequence"/>
</dbReference>
<dbReference type="OrthoDB" id="9763050at2"/>
<evidence type="ECO:0000313" key="4">
    <source>
        <dbReference type="Proteomes" id="UP000285112"/>
    </source>
</evidence>
<dbReference type="Pfam" id="PF01522">
    <property type="entry name" value="Polysacc_deac_1"/>
    <property type="match status" value="1"/>
</dbReference>
<dbReference type="Gene3D" id="3.20.20.370">
    <property type="entry name" value="Glycoside hydrolase/deacetylase"/>
    <property type="match status" value="1"/>
</dbReference>
<name>A0A419I424_9PSEU</name>